<dbReference type="Proteomes" id="UP001480595">
    <property type="component" value="Unassembled WGS sequence"/>
</dbReference>
<feature type="transmembrane region" description="Helical" evidence="1">
    <location>
        <begin position="39"/>
        <end position="60"/>
    </location>
</feature>
<evidence type="ECO:0000313" key="2">
    <source>
        <dbReference type="EMBL" id="KAK8069819.1"/>
    </source>
</evidence>
<gene>
    <name evidence="2" type="ORF">PG994_006435</name>
</gene>
<evidence type="ECO:0000313" key="3">
    <source>
        <dbReference type="Proteomes" id="UP001480595"/>
    </source>
</evidence>
<dbReference type="PANTHER" id="PTHR35394">
    <property type="entry name" value="DUF3176 DOMAIN-CONTAINING PROTEIN"/>
    <property type="match status" value="1"/>
</dbReference>
<keyword evidence="1" id="KW-1133">Transmembrane helix</keyword>
<name>A0ABR1VF13_9PEZI</name>
<dbReference type="RefSeq" id="XP_066717113.1">
    <property type="nucleotide sequence ID" value="XM_066857844.1"/>
</dbReference>
<keyword evidence="1" id="KW-0812">Transmembrane</keyword>
<comment type="caution">
    <text evidence="2">The sequence shown here is derived from an EMBL/GenBank/DDBJ whole genome shotgun (WGS) entry which is preliminary data.</text>
</comment>
<accession>A0ABR1VF13</accession>
<dbReference type="EMBL" id="JAQQWL010000006">
    <property type="protein sequence ID" value="KAK8069819.1"/>
    <property type="molecule type" value="Genomic_DNA"/>
</dbReference>
<keyword evidence="1" id="KW-0472">Membrane</keyword>
<proteinExistence type="predicted"/>
<evidence type="ECO:0000256" key="1">
    <source>
        <dbReference type="SAM" id="Phobius"/>
    </source>
</evidence>
<dbReference type="PANTHER" id="PTHR35394:SF5">
    <property type="entry name" value="DUF3176 DOMAIN-CONTAINING PROTEIN"/>
    <property type="match status" value="1"/>
</dbReference>
<reference evidence="2 3" key="1">
    <citation type="submission" date="2023-01" db="EMBL/GenBank/DDBJ databases">
        <title>Analysis of 21 Apiospora genomes using comparative genomics revels a genus with tremendous synthesis potential of carbohydrate active enzymes and secondary metabolites.</title>
        <authorList>
            <person name="Sorensen T."/>
        </authorList>
    </citation>
    <scope>NUCLEOTIDE SEQUENCE [LARGE SCALE GENOMIC DNA]</scope>
    <source>
        <strain evidence="2 3">CBS 135458</strain>
    </source>
</reference>
<organism evidence="2 3">
    <name type="scientific">Apiospora phragmitis</name>
    <dbReference type="NCBI Taxonomy" id="2905665"/>
    <lineage>
        <taxon>Eukaryota</taxon>
        <taxon>Fungi</taxon>
        <taxon>Dikarya</taxon>
        <taxon>Ascomycota</taxon>
        <taxon>Pezizomycotina</taxon>
        <taxon>Sordariomycetes</taxon>
        <taxon>Xylariomycetidae</taxon>
        <taxon>Amphisphaeriales</taxon>
        <taxon>Apiosporaceae</taxon>
        <taxon>Apiospora</taxon>
    </lineage>
</organism>
<protein>
    <submittedName>
        <fullName evidence="2">Uncharacterized protein</fullName>
    </submittedName>
</protein>
<keyword evidence="3" id="KW-1185">Reference proteome</keyword>
<dbReference type="GeneID" id="92090907"/>
<sequence length="119" mass="13004">MEPTAAALNQIYIIHYQDSRDGHRDRMTTTYETVVVVRWAWLALPIGVQVLGLAFLLVVIAPSTKAPLWEGSLLAGLYHGFEHAPIRGDKETSSGMANAAKNTRTALARSSSTKVILLD</sequence>